<comment type="caution">
    <text evidence="5">The sequence shown here is derived from an EMBL/GenBank/DDBJ whole genome shotgun (WGS) entry which is preliminary data.</text>
</comment>
<dbReference type="InterPro" id="IPR001173">
    <property type="entry name" value="Glyco_trans_2-like"/>
</dbReference>
<keyword evidence="2" id="KW-0328">Glycosyltransferase</keyword>
<comment type="similarity">
    <text evidence="1">Belongs to the glycosyltransferase 2 family.</text>
</comment>
<dbReference type="Gene3D" id="3.90.550.10">
    <property type="entry name" value="Spore Coat Polysaccharide Biosynthesis Protein SpsA, Chain A"/>
    <property type="match status" value="1"/>
</dbReference>
<organism evidence="5 6">
    <name type="scientific">Candidatus Gottesmanbacteria bacterium RBG_16_38_7b</name>
    <dbReference type="NCBI Taxonomy" id="1798372"/>
    <lineage>
        <taxon>Bacteria</taxon>
        <taxon>Candidatus Gottesmaniibacteriota</taxon>
    </lineage>
</organism>
<gene>
    <name evidence="5" type="ORF">A2153_00815</name>
</gene>
<evidence type="ECO:0000313" key="6">
    <source>
        <dbReference type="Proteomes" id="UP000177396"/>
    </source>
</evidence>
<keyword evidence="3" id="KW-0808">Transferase</keyword>
<dbReference type="InterPro" id="IPR039528">
    <property type="entry name" value="DPM1-like"/>
</dbReference>
<feature type="domain" description="Glycosyltransferase 2-like" evidence="4">
    <location>
        <begin position="9"/>
        <end position="170"/>
    </location>
</feature>
<dbReference type="Proteomes" id="UP000177396">
    <property type="component" value="Unassembled WGS sequence"/>
</dbReference>
<sequence>MTENKINISVILPTYNEAENIIPLITEIRRKLKDYKFEIIVIDDDSPDKTGYIAKNKFINNKNIKVYIRKEKGLASAILYGIRQGRGKCLCVMDTDFNHDPKELPKMYSLVKRFDLIVGSRYVAGGGMENPIRNYFSLIYNRIIQFILKLPTRDNLSGFFLIKREKLKNLLTPEIFTGYGDYFIRFLFTANKKGLKIREIPVFYKNRIYGESKSQLFKMLSDYSKTVIEIKRKS</sequence>
<accession>A0A1F5YFT3</accession>
<evidence type="ECO:0000256" key="2">
    <source>
        <dbReference type="ARBA" id="ARBA00022676"/>
    </source>
</evidence>
<evidence type="ECO:0000256" key="3">
    <source>
        <dbReference type="ARBA" id="ARBA00022679"/>
    </source>
</evidence>
<dbReference type="GO" id="GO:0016020">
    <property type="term" value="C:membrane"/>
    <property type="evidence" value="ECO:0007669"/>
    <property type="project" value="GOC"/>
</dbReference>
<dbReference type="PANTHER" id="PTHR43398:SF1">
    <property type="entry name" value="DOLICHOL-PHOSPHATE MANNOSYLTRANSFERASE SUBUNIT 1"/>
    <property type="match status" value="1"/>
</dbReference>
<evidence type="ECO:0000313" key="5">
    <source>
        <dbReference type="EMBL" id="OGF98912.1"/>
    </source>
</evidence>
<name>A0A1F5YFT3_9BACT</name>
<evidence type="ECO:0000259" key="4">
    <source>
        <dbReference type="Pfam" id="PF00535"/>
    </source>
</evidence>
<dbReference type="AlphaFoldDB" id="A0A1F5YFT3"/>
<evidence type="ECO:0000256" key="1">
    <source>
        <dbReference type="ARBA" id="ARBA00006739"/>
    </source>
</evidence>
<proteinExistence type="inferred from homology"/>
<reference evidence="5 6" key="1">
    <citation type="journal article" date="2016" name="Nat. Commun.">
        <title>Thousands of microbial genomes shed light on interconnected biogeochemical processes in an aquifer system.</title>
        <authorList>
            <person name="Anantharaman K."/>
            <person name="Brown C.T."/>
            <person name="Hug L.A."/>
            <person name="Sharon I."/>
            <person name="Castelle C.J."/>
            <person name="Probst A.J."/>
            <person name="Thomas B.C."/>
            <person name="Singh A."/>
            <person name="Wilkins M.J."/>
            <person name="Karaoz U."/>
            <person name="Brodie E.L."/>
            <person name="Williams K.H."/>
            <person name="Hubbard S.S."/>
            <person name="Banfield J.F."/>
        </authorList>
    </citation>
    <scope>NUCLEOTIDE SEQUENCE [LARGE SCALE GENOMIC DNA]</scope>
</reference>
<dbReference type="EMBL" id="MFJB01000080">
    <property type="protein sequence ID" value="OGF98912.1"/>
    <property type="molecule type" value="Genomic_DNA"/>
</dbReference>
<dbReference type="GO" id="GO:0004582">
    <property type="term" value="F:dolichyl-phosphate beta-D-mannosyltransferase activity"/>
    <property type="evidence" value="ECO:0007669"/>
    <property type="project" value="InterPro"/>
</dbReference>
<dbReference type="GO" id="GO:0035269">
    <property type="term" value="P:protein O-linked glycosylation via mannose"/>
    <property type="evidence" value="ECO:0007669"/>
    <property type="project" value="TreeGrafter"/>
</dbReference>
<dbReference type="Pfam" id="PF00535">
    <property type="entry name" value="Glycos_transf_2"/>
    <property type="match status" value="1"/>
</dbReference>
<dbReference type="SUPFAM" id="SSF53448">
    <property type="entry name" value="Nucleotide-diphospho-sugar transferases"/>
    <property type="match status" value="1"/>
</dbReference>
<dbReference type="InterPro" id="IPR029044">
    <property type="entry name" value="Nucleotide-diphossugar_trans"/>
</dbReference>
<dbReference type="GO" id="GO:0006506">
    <property type="term" value="P:GPI anchor biosynthetic process"/>
    <property type="evidence" value="ECO:0007669"/>
    <property type="project" value="TreeGrafter"/>
</dbReference>
<protein>
    <recommendedName>
        <fullName evidence="4">Glycosyltransferase 2-like domain-containing protein</fullName>
    </recommendedName>
</protein>
<dbReference type="PANTHER" id="PTHR43398">
    <property type="entry name" value="DOLICHOL-PHOSPHATE MANNOSYLTRANSFERASE SUBUNIT 1"/>
    <property type="match status" value="1"/>
</dbReference>
<dbReference type="GO" id="GO:0006488">
    <property type="term" value="P:dolichol-linked oligosaccharide biosynthetic process"/>
    <property type="evidence" value="ECO:0007669"/>
    <property type="project" value="TreeGrafter"/>
</dbReference>